<protein>
    <submittedName>
        <fullName evidence="1">Uncharacterized protein</fullName>
    </submittedName>
</protein>
<name>A0ABW4FQH9_9PSEU</name>
<comment type="caution">
    <text evidence="1">The sequence shown here is derived from an EMBL/GenBank/DDBJ whole genome shotgun (WGS) entry which is preliminary data.</text>
</comment>
<dbReference type="RefSeq" id="WP_343974392.1">
    <property type="nucleotide sequence ID" value="NZ_BAAAJG010000007.1"/>
</dbReference>
<dbReference type="Proteomes" id="UP001597145">
    <property type="component" value="Unassembled WGS sequence"/>
</dbReference>
<sequence length="134" mass="14114">MRPEQHQRLRWWPWALTAAALVTWAVLATSVGPGGHRELTGPEWQRIAADPAAHVGEQIVVFGVVTQGGHVVRAAVDGLDRSDATAYGTAAELRGPGPLPAVGDTFLADVTVRGPADDGLALDVDHVLVLDRTG</sequence>
<keyword evidence="2" id="KW-1185">Reference proteome</keyword>
<accession>A0ABW4FQH9</accession>
<dbReference type="EMBL" id="JBHUCP010000016">
    <property type="protein sequence ID" value="MFD1531896.1"/>
    <property type="molecule type" value="Genomic_DNA"/>
</dbReference>
<evidence type="ECO:0000313" key="2">
    <source>
        <dbReference type="Proteomes" id="UP001597145"/>
    </source>
</evidence>
<reference evidence="2" key="1">
    <citation type="journal article" date="2019" name="Int. J. Syst. Evol. Microbiol.">
        <title>The Global Catalogue of Microorganisms (GCM) 10K type strain sequencing project: providing services to taxonomists for standard genome sequencing and annotation.</title>
        <authorList>
            <consortium name="The Broad Institute Genomics Platform"/>
            <consortium name="The Broad Institute Genome Sequencing Center for Infectious Disease"/>
            <person name="Wu L."/>
            <person name="Ma J."/>
        </authorList>
    </citation>
    <scope>NUCLEOTIDE SEQUENCE [LARGE SCALE GENOMIC DNA]</scope>
    <source>
        <strain evidence="2">JCM 12165</strain>
    </source>
</reference>
<proteinExistence type="predicted"/>
<evidence type="ECO:0000313" key="1">
    <source>
        <dbReference type="EMBL" id="MFD1531896.1"/>
    </source>
</evidence>
<organism evidence="1 2">
    <name type="scientific">Pseudonocardia aurantiaca</name>
    <dbReference type="NCBI Taxonomy" id="75290"/>
    <lineage>
        <taxon>Bacteria</taxon>
        <taxon>Bacillati</taxon>
        <taxon>Actinomycetota</taxon>
        <taxon>Actinomycetes</taxon>
        <taxon>Pseudonocardiales</taxon>
        <taxon>Pseudonocardiaceae</taxon>
        <taxon>Pseudonocardia</taxon>
    </lineage>
</organism>
<gene>
    <name evidence="1" type="ORF">ACFSCY_20900</name>
</gene>